<dbReference type="OrthoDB" id="10010954at2759"/>
<gene>
    <name evidence="1" type="ORF">PMIN01_13366</name>
</gene>
<evidence type="ECO:0000313" key="2">
    <source>
        <dbReference type="Proteomes" id="UP000756921"/>
    </source>
</evidence>
<dbReference type="EMBL" id="WJXW01000019">
    <property type="protein sequence ID" value="KAF9728538.1"/>
    <property type="molecule type" value="Genomic_DNA"/>
</dbReference>
<evidence type="ECO:0000313" key="1">
    <source>
        <dbReference type="EMBL" id="KAF9728538.1"/>
    </source>
</evidence>
<accession>A0A9P6G4H3</accession>
<dbReference type="Proteomes" id="UP000756921">
    <property type="component" value="Unassembled WGS sequence"/>
</dbReference>
<proteinExistence type="predicted"/>
<keyword evidence="2" id="KW-1185">Reference proteome</keyword>
<reference evidence="1" key="1">
    <citation type="journal article" date="2020" name="Mol. Plant Microbe Interact.">
        <title>Genome Sequence of the Biocontrol Agent Coniothyrium minitans strain Conio (IMI 134523).</title>
        <authorList>
            <person name="Patel D."/>
            <person name="Shittu T.A."/>
            <person name="Baroncelli R."/>
            <person name="Muthumeenakshi S."/>
            <person name="Osborne T.H."/>
            <person name="Janganan T.K."/>
            <person name="Sreenivasaprasad S."/>
        </authorList>
    </citation>
    <scope>NUCLEOTIDE SEQUENCE</scope>
    <source>
        <strain evidence="1">Conio</strain>
    </source>
</reference>
<comment type="caution">
    <text evidence="1">The sequence shown here is derived from an EMBL/GenBank/DDBJ whole genome shotgun (WGS) entry which is preliminary data.</text>
</comment>
<protein>
    <submittedName>
        <fullName evidence="1">Uncharacterized protein</fullName>
    </submittedName>
</protein>
<organism evidence="1 2">
    <name type="scientific">Paraphaeosphaeria minitans</name>
    <dbReference type="NCBI Taxonomy" id="565426"/>
    <lineage>
        <taxon>Eukaryota</taxon>
        <taxon>Fungi</taxon>
        <taxon>Dikarya</taxon>
        <taxon>Ascomycota</taxon>
        <taxon>Pezizomycotina</taxon>
        <taxon>Dothideomycetes</taxon>
        <taxon>Pleosporomycetidae</taxon>
        <taxon>Pleosporales</taxon>
        <taxon>Massarineae</taxon>
        <taxon>Didymosphaeriaceae</taxon>
        <taxon>Paraphaeosphaeria</taxon>
    </lineage>
</organism>
<dbReference type="AlphaFoldDB" id="A0A9P6G4H3"/>
<sequence length="295" mass="33316">MRMFLGLFIGISHGYLERQLPLPGTPSPNFGHEELWRLQNDFWARFLYPANVEEARSVNSTIFSANVQGRVSDSRTFDGAELNTEYIFGLFTPSSTFSLLGQPTSYEILHFAANQNIASSTTRVNFSIASFHNTSVPVLIDTWMTWDEGKRINQYHVTFRWWGFLLDELLKSIHEDKEVAERLVLQKLVASICDTHTTHCTGSNIQYPSQDACTSFLLGEVRLGQSWEFGMNTVMCRGLHHVMLKFRPDVHCSHIGKTGGGMCEDDQTYAGKVTESYFKNSPWIPGSVGRIDGQG</sequence>
<name>A0A9P6G4H3_9PLEO</name>